<dbReference type="AlphaFoldDB" id="A0A162MHG2"/>
<keyword evidence="2" id="KW-1185">Reference proteome</keyword>
<organism evidence="1 2">
    <name type="scientific">Cordyceps fumosorosea (strain ARSEF 2679)</name>
    <name type="common">Isaria fumosorosea</name>
    <dbReference type="NCBI Taxonomy" id="1081104"/>
    <lineage>
        <taxon>Eukaryota</taxon>
        <taxon>Fungi</taxon>
        <taxon>Dikarya</taxon>
        <taxon>Ascomycota</taxon>
        <taxon>Pezizomycotina</taxon>
        <taxon>Sordariomycetes</taxon>
        <taxon>Hypocreomycetidae</taxon>
        <taxon>Hypocreales</taxon>
        <taxon>Cordycipitaceae</taxon>
        <taxon>Cordyceps</taxon>
    </lineage>
</organism>
<protein>
    <submittedName>
        <fullName evidence="1">Uncharacterized protein</fullName>
    </submittedName>
</protein>
<dbReference type="GeneID" id="30024010"/>
<proteinExistence type="predicted"/>
<sequence>MPLPLKARVAVRDLWEAEDSDAQKALCSVQETVGCSVRCTPDFAVLWEELQAAYEDTGEFVAAVAGLVRIWCQELNSLLNDDAADEAWADKFLETIGESGPKIISLLVTIGKPGVAGTTWDLSSSSFTLALPSTRVAFAPNHSAELREGLFGVFEAKEPVPVPDEWADLGDPKVASGAEPTVVVPVVAKGATAFLPTLNDVPRPDVLQLQPPYRLMVHDRGHCIEVHGSHSPSLELLAGYLEKWCQVIPSRSNRPPMATVRLNRSAFGLGVVYDALTVAPYDSREPTLLPPVLILNLVENVLGYKLVNEYPQSWRFIREVALKKAA</sequence>
<dbReference type="EMBL" id="AZHB01000023">
    <property type="protein sequence ID" value="OAA56120.1"/>
    <property type="molecule type" value="Genomic_DNA"/>
</dbReference>
<name>A0A162MHG2_CORFA</name>
<dbReference type="RefSeq" id="XP_018701631.1">
    <property type="nucleotide sequence ID" value="XM_018851321.1"/>
</dbReference>
<dbReference type="Proteomes" id="UP000076744">
    <property type="component" value="Unassembled WGS sequence"/>
</dbReference>
<accession>A0A162MHG2</accession>
<dbReference type="OrthoDB" id="4926491at2759"/>
<comment type="caution">
    <text evidence="1">The sequence shown here is derived from an EMBL/GenBank/DDBJ whole genome shotgun (WGS) entry which is preliminary data.</text>
</comment>
<reference evidence="1 2" key="1">
    <citation type="journal article" date="2016" name="Genome Biol. Evol.">
        <title>Divergent and convergent evolution of fungal pathogenicity.</title>
        <authorList>
            <person name="Shang Y."/>
            <person name="Xiao G."/>
            <person name="Zheng P."/>
            <person name="Cen K."/>
            <person name="Zhan S."/>
            <person name="Wang C."/>
        </authorList>
    </citation>
    <scope>NUCLEOTIDE SEQUENCE [LARGE SCALE GENOMIC DNA]</scope>
    <source>
        <strain evidence="1 2">ARSEF 2679</strain>
    </source>
</reference>
<evidence type="ECO:0000313" key="2">
    <source>
        <dbReference type="Proteomes" id="UP000076744"/>
    </source>
</evidence>
<gene>
    <name evidence="1" type="ORF">ISF_07718</name>
</gene>
<evidence type="ECO:0000313" key="1">
    <source>
        <dbReference type="EMBL" id="OAA56120.1"/>
    </source>
</evidence>